<protein>
    <submittedName>
        <fullName evidence="3">Por secretion system C-terminal sorting domain-containing protein</fullName>
    </submittedName>
</protein>
<evidence type="ECO:0000256" key="1">
    <source>
        <dbReference type="SAM" id="SignalP"/>
    </source>
</evidence>
<dbReference type="NCBIfam" id="TIGR04183">
    <property type="entry name" value="Por_Secre_tail"/>
    <property type="match status" value="1"/>
</dbReference>
<proteinExistence type="predicted"/>
<organism evidence="3 4">
    <name type="scientific">Pontibacter akesuensis</name>
    <dbReference type="NCBI Taxonomy" id="388950"/>
    <lineage>
        <taxon>Bacteria</taxon>
        <taxon>Pseudomonadati</taxon>
        <taxon>Bacteroidota</taxon>
        <taxon>Cytophagia</taxon>
        <taxon>Cytophagales</taxon>
        <taxon>Hymenobacteraceae</taxon>
        <taxon>Pontibacter</taxon>
    </lineage>
</organism>
<dbReference type="EMBL" id="FPCA01000003">
    <property type="protein sequence ID" value="SFU81841.1"/>
    <property type="molecule type" value="Genomic_DNA"/>
</dbReference>
<feature type="signal peptide" evidence="1">
    <location>
        <begin position="1"/>
        <end position="21"/>
    </location>
</feature>
<evidence type="ECO:0000313" key="3">
    <source>
        <dbReference type="EMBL" id="SFU81841.1"/>
    </source>
</evidence>
<dbReference type="InterPro" id="IPR026444">
    <property type="entry name" value="Secre_tail"/>
</dbReference>
<dbReference type="RefSeq" id="WP_068838374.1">
    <property type="nucleotide sequence ID" value="NZ_BMXC01000003.1"/>
</dbReference>
<dbReference type="AlphaFoldDB" id="A0A1I7J9Q5"/>
<dbReference type="Pfam" id="PF18962">
    <property type="entry name" value="Por_Secre_tail"/>
    <property type="match status" value="1"/>
</dbReference>
<reference evidence="4" key="1">
    <citation type="submission" date="2016-10" db="EMBL/GenBank/DDBJ databases">
        <authorList>
            <person name="Varghese N."/>
        </authorList>
    </citation>
    <scope>NUCLEOTIDE SEQUENCE [LARGE SCALE GENOMIC DNA]</scope>
    <source>
        <strain evidence="4">DSM 18820</strain>
    </source>
</reference>
<accession>A0A1I7J9Q5</accession>
<feature type="chain" id="PRO_5010235274" evidence="1">
    <location>
        <begin position="22"/>
        <end position="469"/>
    </location>
</feature>
<dbReference type="STRING" id="388950.GCA_001611675_02448"/>
<evidence type="ECO:0000259" key="2">
    <source>
        <dbReference type="Pfam" id="PF18962"/>
    </source>
</evidence>
<feature type="domain" description="Secretion system C-terminal sorting" evidence="2">
    <location>
        <begin position="396"/>
        <end position="459"/>
    </location>
</feature>
<sequence length="469" mass="52457">MKTRLIFSVLALLFLPLFAQATHIVGGYISYSVDPQNPRKYNFTQTVYTNRNSTAEDMAILVAMGDGTTVEVPRATVVKYNNIFDLETFFWSYTYGSPGEYTVAWTGENRDNNHINIPSPSDQKSFYILTTLKVDPTAVNRHGAKLAGAPLFAAYVGEEMKFNLIAYDADGDRLTYDLVPSRERKIIDGKGYPTYIAGYTFPEGLTVDKFGELRWKTPATKGKYAIAVKITEHREGKVIGSMVVDFMVTVAERTQQPILRQLHRERLTVNYDGSILARPNQPLKLEYFLRSAEGTDFALHARQYSDLDTLDLASPVITMRDSANGKAVTLTFTPTADLVRLEPYTIGMRGKAEVDIRGNGSFIDRYDLDWNYTYLVVGEQQPTAVGDELAKAGFILYPNPVADKFVIKAPDLPNMLLHLRDVNGKTVARLKLQPGQNNLTRPEALAAGLYFYTITSRHKPVGTGKMLVK</sequence>
<name>A0A1I7J9Q5_9BACT</name>
<dbReference type="OrthoDB" id="1123245at2"/>
<keyword evidence="1" id="KW-0732">Signal</keyword>
<gene>
    <name evidence="3" type="ORF">SAMN04487941_2617</name>
</gene>
<evidence type="ECO:0000313" key="4">
    <source>
        <dbReference type="Proteomes" id="UP000182491"/>
    </source>
</evidence>
<keyword evidence="4" id="KW-1185">Reference proteome</keyword>
<dbReference type="Proteomes" id="UP000182491">
    <property type="component" value="Unassembled WGS sequence"/>
</dbReference>